<dbReference type="STRING" id="75743.A0A401NIX0"/>
<dbReference type="PROSITE" id="PS00028">
    <property type="entry name" value="ZINC_FINGER_C2H2_1"/>
    <property type="match status" value="1"/>
</dbReference>
<dbReference type="InterPro" id="IPR036388">
    <property type="entry name" value="WH-like_DNA-bd_sf"/>
</dbReference>
<dbReference type="SUPFAM" id="SSF46785">
    <property type="entry name" value="Winged helix' DNA-binding domain"/>
    <property type="match status" value="1"/>
</dbReference>
<accession>A0A401NIX0</accession>
<keyword evidence="2" id="KW-0805">Transcription regulation</keyword>
<dbReference type="OMA" id="VKDIMMC"/>
<dbReference type="Proteomes" id="UP000288216">
    <property type="component" value="Unassembled WGS sequence"/>
</dbReference>
<dbReference type="Gene3D" id="1.25.10.10">
    <property type="entry name" value="Leucine-rich Repeat Variant"/>
    <property type="match status" value="1"/>
</dbReference>
<dbReference type="AlphaFoldDB" id="A0A401NIX0"/>
<dbReference type="PANTHER" id="PTHR22970:SF14">
    <property type="entry name" value="AT-RICH INTERACTIVE DOMAIN-CONTAINING PROTEIN 2"/>
    <property type="match status" value="1"/>
</dbReference>
<dbReference type="GO" id="GO:0006325">
    <property type="term" value="P:chromatin organization"/>
    <property type="evidence" value="ECO:0007669"/>
    <property type="project" value="UniProtKB-KW"/>
</dbReference>
<dbReference type="InterPro" id="IPR016024">
    <property type="entry name" value="ARM-type_fold"/>
</dbReference>
<evidence type="ECO:0000256" key="1">
    <source>
        <dbReference type="ARBA" id="ARBA00022853"/>
    </source>
</evidence>
<dbReference type="GO" id="GO:0006355">
    <property type="term" value="P:regulation of DNA-templated transcription"/>
    <property type="evidence" value="ECO:0007669"/>
    <property type="project" value="InterPro"/>
</dbReference>
<dbReference type="Gene3D" id="1.10.10.10">
    <property type="entry name" value="Winged helix-like DNA-binding domain superfamily/Winged helix DNA-binding domain"/>
    <property type="match status" value="1"/>
</dbReference>
<comment type="caution">
    <text evidence="7">The sequence shown here is derived from an EMBL/GenBank/DDBJ whole genome shotgun (WGS) entry which is preliminary data.</text>
</comment>
<reference evidence="7 8" key="1">
    <citation type="journal article" date="2018" name="Nat. Ecol. Evol.">
        <title>Shark genomes provide insights into elasmobranch evolution and the origin of vertebrates.</title>
        <authorList>
            <person name="Hara Y"/>
            <person name="Yamaguchi K"/>
            <person name="Onimaru K"/>
            <person name="Kadota M"/>
            <person name="Koyanagi M"/>
            <person name="Keeley SD"/>
            <person name="Tatsumi K"/>
            <person name="Tanaka K"/>
            <person name="Motone F"/>
            <person name="Kageyama Y"/>
            <person name="Nozu R"/>
            <person name="Adachi N"/>
            <person name="Nishimura O"/>
            <person name="Nakagawa R"/>
            <person name="Tanegashima C"/>
            <person name="Kiyatake I"/>
            <person name="Matsumoto R"/>
            <person name="Murakumo K"/>
            <person name="Nishida K"/>
            <person name="Terakita A"/>
            <person name="Kuratani S"/>
            <person name="Sato K"/>
            <person name="Hyodo S Kuraku.S."/>
        </authorList>
    </citation>
    <scope>NUCLEOTIDE SEQUENCE [LARGE SCALE GENOMIC DNA]</scope>
</reference>
<gene>
    <name evidence="7" type="ORF">scyTo_0011197</name>
</gene>
<sequence length="917" mass="101302">FFSYLEAYEKVHHFGEDDDELSSGNQRGPVPVGGVPSSYSYQQHILSDYIRQCYGLNTEFVTLSDYNKLVLSLLSGLPNEVDFAINVCTLLSNGNKHIMQLEKDPRITTILLAHAGIFDDGLGTLSSVFGAEWKEKTGRDFIKFWKANVEDNEIRDLIIFRNNGSQGTSIEIDMEASLFHPPHKVGINDVEGQRVLQIAVILRNLSFEEGNVKLLAAHRACVRFLLLCSHCQYASLKQLGLDTLGNVAAELQLDPVDFKSTHLIFHTVTKCLHSCDKCLKMRGMEILANLCRAEDNADLICEYVDQESYKEIICHLTLPDMLLVISSLEVLYMLTELGEVPCTKIVSVEKSVDMLVCLVSVDIQSFESDAPTAVKLIEYQSSNHRVISEIRPQAMEHLQHLPIHITPATAARVGSALVTPPGIEVDSEKFGCQWLNAHFETSLEGSISRVDLYSEYLSVCSKLARGGILTSSGFNRCLRSPFPTHTVKRIEDPNNNGQAQIHIVGIQRRATPLPMQTHYQQSPTVPSVMAELTQNPPPSAQTVVSHFQKMPIGNLSTGQPGSQIIYAFQPSVPAQNVTKMPQDQTGLAQPDQNAAVTFVQGRTPISTECKDNLSGIPNKVGVRIVTISDPNSAGCSSTMVAVPVGSDSGTIAKVAMDNVTLQNQHLPVLPQGIVNQSAPLAVSSAPPVAAQISSQPLQRQVLSLHHHGELTRKPGQNFMCLWQACRRWFDSPSQVYYHAATEHGGKGVYPGACMWEACEHFPRQRFSFITHLQDKHCTEEALLTGLKRLEERMKTGNQQTSNKQISSGATSAPKAQKAIVNHPSAALVALRRGSRNLVFRDYMDEKEGPITKHIRLTAALILKNVAKYSDCGRRLLKRHESQLSVLALSNMEASSTLAKCLFELVHLEQLQQPENKL</sequence>
<proteinExistence type="predicted"/>
<evidence type="ECO:0000259" key="6">
    <source>
        <dbReference type="PROSITE" id="PS51526"/>
    </source>
</evidence>
<dbReference type="InterPro" id="IPR052406">
    <property type="entry name" value="Chromatin_Remodeling_Comp"/>
</dbReference>
<dbReference type="GO" id="GO:0003677">
    <property type="term" value="F:DNA binding"/>
    <property type="evidence" value="ECO:0007669"/>
    <property type="project" value="InterPro"/>
</dbReference>
<dbReference type="OrthoDB" id="338531at2759"/>
<dbReference type="Pfam" id="PF02257">
    <property type="entry name" value="RFX_DNA_binding"/>
    <property type="match status" value="1"/>
</dbReference>
<dbReference type="InterPro" id="IPR003150">
    <property type="entry name" value="DNA-bd_RFX"/>
</dbReference>
<feature type="compositionally biased region" description="Polar residues" evidence="5">
    <location>
        <begin position="795"/>
        <end position="810"/>
    </location>
</feature>
<evidence type="ECO:0000256" key="3">
    <source>
        <dbReference type="ARBA" id="ARBA00023163"/>
    </source>
</evidence>
<evidence type="ECO:0000313" key="7">
    <source>
        <dbReference type="EMBL" id="GCB60818.1"/>
    </source>
</evidence>
<keyword evidence="4" id="KW-0539">Nucleus</keyword>
<dbReference type="InterPro" id="IPR013087">
    <property type="entry name" value="Znf_C2H2_type"/>
</dbReference>
<feature type="non-terminal residue" evidence="7">
    <location>
        <position position="1"/>
    </location>
</feature>
<evidence type="ECO:0000313" key="8">
    <source>
        <dbReference type="Proteomes" id="UP000288216"/>
    </source>
</evidence>
<evidence type="ECO:0000256" key="2">
    <source>
        <dbReference type="ARBA" id="ARBA00023015"/>
    </source>
</evidence>
<evidence type="ECO:0000256" key="5">
    <source>
        <dbReference type="SAM" id="MobiDB-lite"/>
    </source>
</evidence>
<organism evidence="7 8">
    <name type="scientific">Scyliorhinus torazame</name>
    <name type="common">Cloudy catshark</name>
    <name type="synonym">Catulus torazame</name>
    <dbReference type="NCBI Taxonomy" id="75743"/>
    <lineage>
        <taxon>Eukaryota</taxon>
        <taxon>Metazoa</taxon>
        <taxon>Chordata</taxon>
        <taxon>Craniata</taxon>
        <taxon>Vertebrata</taxon>
        <taxon>Chondrichthyes</taxon>
        <taxon>Elasmobranchii</taxon>
        <taxon>Galeomorphii</taxon>
        <taxon>Galeoidea</taxon>
        <taxon>Carcharhiniformes</taxon>
        <taxon>Scyliorhinidae</taxon>
        <taxon>Scyliorhinus</taxon>
    </lineage>
</organism>
<dbReference type="SUPFAM" id="SSF48371">
    <property type="entry name" value="ARM repeat"/>
    <property type="match status" value="1"/>
</dbReference>
<feature type="region of interest" description="Disordered" evidence="5">
    <location>
        <begin position="794"/>
        <end position="814"/>
    </location>
</feature>
<dbReference type="PANTHER" id="PTHR22970">
    <property type="entry name" value="AT-RICH INTERACTIVE DOMAIN-CONTAINING PROTEIN 2"/>
    <property type="match status" value="1"/>
</dbReference>
<dbReference type="InterPro" id="IPR036390">
    <property type="entry name" value="WH_DNA-bd_sf"/>
</dbReference>
<protein>
    <recommendedName>
        <fullName evidence="6">RFX-type winged-helix domain-containing protein</fullName>
    </recommendedName>
</protein>
<dbReference type="EMBL" id="BFAA01005011">
    <property type="protein sequence ID" value="GCB60818.1"/>
    <property type="molecule type" value="Genomic_DNA"/>
</dbReference>
<keyword evidence="1" id="KW-0156">Chromatin regulator</keyword>
<name>A0A401NIX0_SCYTO</name>
<dbReference type="InterPro" id="IPR011989">
    <property type="entry name" value="ARM-like"/>
</dbReference>
<feature type="domain" description="RFX-type winged-helix" evidence="6">
    <location>
        <begin position="431"/>
        <end position="510"/>
    </location>
</feature>
<dbReference type="PROSITE" id="PS51526">
    <property type="entry name" value="RFX_DBD"/>
    <property type="match status" value="1"/>
</dbReference>
<keyword evidence="3" id="KW-0804">Transcription</keyword>
<keyword evidence="8" id="KW-1185">Reference proteome</keyword>
<evidence type="ECO:0000256" key="4">
    <source>
        <dbReference type="ARBA" id="ARBA00023242"/>
    </source>
</evidence>